<accession>G8XPE6</accession>
<proteinExistence type="predicted"/>
<keyword evidence="1" id="KW-0150">Chloroplast</keyword>
<dbReference type="EMBL" id="EU123979">
    <property type="protein sequence ID" value="ABX82629.1"/>
    <property type="molecule type" value="Genomic_DNA"/>
</dbReference>
<protein>
    <submittedName>
        <fullName evidence="1">Uncharacterized protein orf277</fullName>
    </submittedName>
</protein>
<geneLocation type="chloroplast" evidence="1"/>
<keyword evidence="1" id="KW-0934">Plastid</keyword>
<organism evidence="1">
    <name type="scientific">Trebouxia aggregata</name>
    <dbReference type="NCBI Taxonomy" id="160068"/>
    <lineage>
        <taxon>Eukaryota</taxon>
        <taxon>Viridiplantae</taxon>
        <taxon>Chlorophyta</taxon>
        <taxon>core chlorophytes</taxon>
        <taxon>Trebouxiophyceae</taxon>
        <taxon>Trebouxiales</taxon>
        <taxon>Trebouxiaceae</taxon>
        <taxon>Trebouxia</taxon>
    </lineage>
</organism>
<dbReference type="AlphaFoldDB" id="G8XPE6"/>
<evidence type="ECO:0000313" key="1">
    <source>
        <dbReference type="EMBL" id="ABX82629.1"/>
    </source>
</evidence>
<sequence>MLELKVIAEEQGRLHQDYNLTSPLSIDINAFDTKGVTYFTNSQHTGEGGAGSGSDHAKTLEKGFGLKSTPESINRIYNKLCGRLLCPETDLYKVDYTEYGVRCCYISAFLDFKDPSRLTYLFHSWQTNYFIPEKEDLDALISRKGANFSIEDPFLDGWNRLLTLFCKSFGELKKGEKDFVRRRNLITDQDINLIYPNAPEASENWRIPNKSVLLANSTDWRKALPSIETGKNYGFVELPQSHCTYNPLFYSSDIFDPSFSSQEPMALLPYGDFYGID</sequence>
<gene>
    <name evidence="1" type="primary">orf277</name>
</gene>
<reference evidence="1" key="1">
    <citation type="submission" date="2007-08" db="EMBL/GenBank/DDBJ databases">
        <title>Divergence order of chlorophyte green algal lineages as inferred from the chloroplast and mitochondrial genomes.</title>
        <authorList>
            <person name="Pombert J.-F."/>
            <person name="Belanger A.-S."/>
            <person name="Gagnon J."/>
            <person name="Otis C."/>
            <person name="Lemieux C."/>
            <person name="Turmel M."/>
        </authorList>
    </citation>
    <scope>NUCLEOTIDE SEQUENCE</scope>
    <source>
        <strain evidence="1">SAG 219-1d</strain>
    </source>
</reference>
<name>G8XPE6_9CHLO</name>